<protein>
    <submittedName>
        <fullName evidence="1">Uncharacterized protein</fullName>
    </submittedName>
</protein>
<comment type="caution">
    <text evidence="1">The sequence shown here is derived from an EMBL/GenBank/DDBJ whole genome shotgun (WGS) entry which is preliminary data.</text>
</comment>
<proteinExistence type="predicted"/>
<organism evidence="1 2">
    <name type="scientific">Entomophthora muscae</name>
    <dbReference type="NCBI Taxonomy" id="34485"/>
    <lineage>
        <taxon>Eukaryota</taxon>
        <taxon>Fungi</taxon>
        <taxon>Fungi incertae sedis</taxon>
        <taxon>Zoopagomycota</taxon>
        <taxon>Entomophthoromycotina</taxon>
        <taxon>Entomophthoromycetes</taxon>
        <taxon>Entomophthorales</taxon>
        <taxon>Entomophthoraceae</taxon>
        <taxon>Entomophthora</taxon>
    </lineage>
</organism>
<evidence type="ECO:0000313" key="1">
    <source>
        <dbReference type="EMBL" id="KAJ9056636.1"/>
    </source>
</evidence>
<sequence>MFPGHTIHCDQKLERKCQLAYNRLIMQVDGQLCLCQSCQGVSLGRVTSQKSSPVTRLDPPKPSQIKPSPPPDTPQLDSSTESGTPNPLTIALSYPEASPELRHTVGVIVKIGNSSSLETWAREQELNPNPGSPWATGPVDRRTARPRISEIKPPQADAENIGPCSETGQTKEIIAPDRRLITAPNVGTEAATISFMNLKSTPATNQELTQERGTGPSPVP</sequence>
<name>A0ACC2S2W5_9FUNG</name>
<reference evidence="1" key="1">
    <citation type="submission" date="2022-04" db="EMBL/GenBank/DDBJ databases">
        <title>Genome of the entomopathogenic fungus Entomophthora muscae.</title>
        <authorList>
            <person name="Elya C."/>
            <person name="Lovett B.R."/>
            <person name="Lee E."/>
            <person name="Macias A.M."/>
            <person name="Hajek A.E."/>
            <person name="De Bivort B.L."/>
            <person name="Kasson M.T."/>
            <person name="De Fine Licht H.H."/>
            <person name="Stajich J.E."/>
        </authorList>
    </citation>
    <scope>NUCLEOTIDE SEQUENCE</scope>
    <source>
        <strain evidence="1">Berkeley</strain>
    </source>
</reference>
<dbReference type="Proteomes" id="UP001165960">
    <property type="component" value="Unassembled WGS sequence"/>
</dbReference>
<accession>A0ACC2S2W5</accession>
<keyword evidence="2" id="KW-1185">Reference proteome</keyword>
<gene>
    <name evidence="1" type="ORF">DSO57_1030977</name>
</gene>
<evidence type="ECO:0000313" key="2">
    <source>
        <dbReference type="Proteomes" id="UP001165960"/>
    </source>
</evidence>
<dbReference type="EMBL" id="QTSX02005898">
    <property type="protein sequence ID" value="KAJ9056636.1"/>
    <property type="molecule type" value="Genomic_DNA"/>
</dbReference>